<sequence>MIAYTMVGTHNLARALHFYVPLFSTMELDVCWQDDACVSFGDPDDVNVPRFFVGFPFNGYPASVGNGTMTAFQFTEPKEVDTLYQLAMHNGGSDEGAPGYRPQYGAGFYSAYVRDPDGNKLAFVVYPHR</sequence>
<dbReference type="EMBL" id="RZHG01000022">
    <property type="protein sequence ID" value="RUR29486.1"/>
    <property type="molecule type" value="Genomic_DNA"/>
</dbReference>
<dbReference type="RefSeq" id="WP_126948299.1">
    <property type="nucleotide sequence ID" value="NZ_RZHG01000022.1"/>
</dbReference>
<dbReference type="AlphaFoldDB" id="A0A433KIF3"/>
<organism evidence="2 3">
    <name type="scientific">Vreelandella andesensis</name>
    <dbReference type="NCBI Taxonomy" id="447567"/>
    <lineage>
        <taxon>Bacteria</taxon>
        <taxon>Pseudomonadati</taxon>
        <taxon>Pseudomonadota</taxon>
        <taxon>Gammaproteobacteria</taxon>
        <taxon>Oceanospirillales</taxon>
        <taxon>Halomonadaceae</taxon>
        <taxon>Vreelandella</taxon>
    </lineage>
</organism>
<proteinExistence type="predicted"/>
<dbReference type="Proteomes" id="UP000287336">
    <property type="component" value="Unassembled WGS sequence"/>
</dbReference>
<gene>
    <name evidence="2" type="ORF">ELY33_12770</name>
</gene>
<dbReference type="CDD" id="cd07262">
    <property type="entry name" value="VOC_like"/>
    <property type="match status" value="1"/>
</dbReference>
<comment type="caution">
    <text evidence="2">The sequence shown here is derived from an EMBL/GenBank/DDBJ whole genome shotgun (WGS) entry which is preliminary data.</text>
</comment>
<evidence type="ECO:0000313" key="3">
    <source>
        <dbReference type="Proteomes" id="UP000287336"/>
    </source>
</evidence>
<protein>
    <submittedName>
        <fullName evidence="2">VOC family protein</fullName>
    </submittedName>
</protein>
<reference evidence="2 3" key="1">
    <citation type="submission" date="2018-12" db="EMBL/GenBank/DDBJ databases">
        <title>three novel Halomonas strain isolated from plants.</title>
        <authorList>
            <person name="Sun C."/>
        </authorList>
    </citation>
    <scope>NUCLEOTIDE SEQUENCE [LARGE SCALE GENOMIC DNA]</scope>
    <source>
        <strain evidence="2 3">DSM 19434</strain>
    </source>
</reference>
<feature type="domain" description="VOC" evidence="1">
    <location>
        <begin position="1"/>
        <end position="126"/>
    </location>
</feature>
<accession>A0A433KIF3</accession>
<dbReference type="PANTHER" id="PTHR35006:SF2">
    <property type="entry name" value="GLYOXALASE FAMILY PROTEIN (AFU_ORTHOLOGUE AFUA_5G14830)"/>
    <property type="match status" value="1"/>
</dbReference>
<name>A0A433KIF3_9GAMM</name>
<dbReference type="Gene3D" id="3.10.180.10">
    <property type="entry name" value="2,3-Dihydroxybiphenyl 1,2-Dioxygenase, domain 1"/>
    <property type="match status" value="1"/>
</dbReference>
<dbReference type="OrthoDB" id="9800438at2"/>
<evidence type="ECO:0000313" key="2">
    <source>
        <dbReference type="EMBL" id="RUR29486.1"/>
    </source>
</evidence>
<keyword evidence="3" id="KW-1185">Reference proteome</keyword>
<evidence type="ECO:0000259" key="1">
    <source>
        <dbReference type="PROSITE" id="PS51819"/>
    </source>
</evidence>
<dbReference type="PANTHER" id="PTHR35006">
    <property type="entry name" value="GLYOXALASE FAMILY PROTEIN (AFU_ORTHOLOGUE AFUA_5G14830)"/>
    <property type="match status" value="1"/>
</dbReference>
<dbReference type="SUPFAM" id="SSF54593">
    <property type="entry name" value="Glyoxalase/Bleomycin resistance protein/Dihydroxybiphenyl dioxygenase"/>
    <property type="match status" value="1"/>
</dbReference>
<dbReference type="PROSITE" id="PS51819">
    <property type="entry name" value="VOC"/>
    <property type="match status" value="1"/>
</dbReference>
<dbReference type="InterPro" id="IPR037523">
    <property type="entry name" value="VOC_core"/>
</dbReference>
<dbReference type="InterPro" id="IPR029068">
    <property type="entry name" value="Glyas_Bleomycin-R_OHBP_Dase"/>
</dbReference>